<dbReference type="GO" id="GO:0004475">
    <property type="term" value="F:mannose-1-phosphate guanylyltransferase (GTP) activity"/>
    <property type="evidence" value="ECO:0007669"/>
    <property type="project" value="TreeGrafter"/>
</dbReference>
<protein>
    <submittedName>
        <fullName evidence="3">Mannose-1-phosphate guanylyltransferase (GDP)</fullName>
        <ecNumber evidence="3">2.7.7.22</ecNumber>
    </submittedName>
</protein>
<dbReference type="SUPFAM" id="SSF53448">
    <property type="entry name" value="Nucleotide-diphospho-sugar transferases"/>
    <property type="match status" value="1"/>
</dbReference>
<gene>
    <name evidence="3" type="ORF">B8V81_1543</name>
</gene>
<proteinExistence type="predicted"/>
<dbReference type="InterPro" id="IPR001538">
    <property type="entry name" value="Man6P_isomerase-2_C"/>
</dbReference>
<evidence type="ECO:0000313" key="4">
    <source>
        <dbReference type="Proteomes" id="UP000234789"/>
    </source>
</evidence>
<dbReference type="Proteomes" id="UP000234789">
    <property type="component" value="Unassembled WGS sequence"/>
</dbReference>
<dbReference type="EMBL" id="NFEZ01000003">
    <property type="protein sequence ID" value="PLT47319.1"/>
    <property type="molecule type" value="Genomic_DNA"/>
</dbReference>
<evidence type="ECO:0000313" key="3">
    <source>
        <dbReference type="EMBL" id="PLT47319.1"/>
    </source>
</evidence>
<dbReference type="GO" id="GO:0005976">
    <property type="term" value="P:polysaccharide metabolic process"/>
    <property type="evidence" value="ECO:0007669"/>
    <property type="project" value="InterPro"/>
</dbReference>
<name>A0A2N5NAE1_9BACL</name>
<dbReference type="Pfam" id="PF01050">
    <property type="entry name" value="MannoseP_isomer"/>
    <property type="match status" value="1"/>
</dbReference>
<keyword evidence="3" id="KW-0808">Transferase</keyword>
<evidence type="ECO:0000259" key="1">
    <source>
        <dbReference type="Pfam" id="PF00483"/>
    </source>
</evidence>
<dbReference type="AlphaFoldDB" id="A0A2N5NAE1"/>
<keyword evidence="4" id="KW-1185">Reference proteome</keyword>
<dbReference type="SUPFAM" id="SSF51182">
    <property type="entry name" value="RmlC-like cupins"/>
    <property type="match status" value="1"/>
</dbReference>
<dbReference type="CDD" id="cd02213">
    <property type="entry name" value="cupin_PMI_typeII_C"/>
    <property type="match status" value="1"/>
</dbReference>
<dbReference type="InterPro" id="IPR014710">
    <property type="entry name" value="RmlC-like_jellyroll"/>
</dbReference>
<dbReference type="InterPro" id="IPR051161">
    <property type="entry name" value="Mannose-6P_isomerase_type2"/>
</dbReference>
<dbReference type="PANTHER" id="PTHR46390:SF1">
    <property type="entry name" value="MANNOSE-1-PHOSPHATE GUANYLYLTRANSFERASE"/>
    <property type="match status" value="1"/>
</dbReference>
<keyword evidence="3" id="KW-0548">Nucleotidyltransferase</keyword>
<dbReference type="Pfam" id="PF00483">
    <property type="entry name" value="NTP_transferase"/>
    <property type="match status" value="1"/>
</dbReference>
<dbReference type="InterPro" id="IPR011051">
    <property type="entry name" value="RmlC_Cupin_sf"/>
</dbReference>
<sequence>MMKLVLLSGGSGKRLWPLSNDLRSKQFLKVLEDGEGSRVSMVQRVWGQIEEAGFAGSGYIATGATQTELIRGQLGPDVPLIVEPARRDTFPAIALAAAYLFSVEKVDPGETVAVLPVDPYVEDRFFQTVASLDGVLRDSGADLALIGVKPTYPSEKYGYIVPEAGGDAPGAGGTLRVGGFREKPSEAAAQELIASGALWNCGVFAFKLDYMLNIMAAKGIPLSYDRLAADYESLESISFDYEVVERAQSIAAVSYDGYWKDLGTWNTLTEEMKDARMGRGIVSGDCTNTHLVNETDIPVTVIGLSNVVVAASPDGILVAEKGASTRLKEFIGHDQRPMYEERRWGWVRVLDDRSYDDGTAVLTKRVGIDSGASIGYRLHQHREEVWTVVKGSGEFICNGTYMKIRAGNVVHIPMKTLHGVRAADDLEFISVQTGPKHLENSIMELYGSWEEIEQNCLRA</sequence>
<accession>A0A2N5NAE1</accession>
<comment type="caution">
    <text evidence="3">The sequence shown here is derived from an EMBL/GenBank/DDBJ whole genome shotgun (WGS) entry which is preliminary data.</text>
</comment>
<reference evidence="3 4" key="1">
    <citation type="submission" date="2017-05" db="EMBL/GenBank/DDBJ databases">
        <title>Functional genome analysis of Paenibacillus pasadenensis strain R16: insights on endophytic life style and antifungal activity.</title>
        <authorList>
            <person name="Passera A."/>
            <person name="Marcolungo L."/>
            <person name="Casati P."/>
            <person name="Brasca M."/>
            <person name="Quaglino F."/>
            <person name="Delledonne M."/>
        </authorList>
    </citation>
    <scope>NUCLEOTIDE SEQUENCE [LARGE SCALE GENOMIC DNA]</scope>
    <source>
        <strain evidence="3 4">R16</strain>
    </source>
</reference>
<organism evidence="3 4">
    <name type="scientific">Paenibacillus pasadenensis</name>
    <dbReference type="NCBI Taxonomy" id="217090"/>
    <lineage>
        <taxon>Bacteria</taxon>
        <taxon>Bacillati</taxon>
        <taxon>Bacillota</taxon>
        <taxon>Bacilli</taxon>
        <taxon>Bacillales</taxon>
        <taxon>Paenibacillaceae</taxon>
        <taxon>Paenibacillus</taxon>
    </lineage>
</organism>
<dbReference type="EC" id="2.7.7.22" evidence="3"/>
<dbReference type="Gene3D" id="3.90.550.10">
    <property type="entry name" value="Spore Coat Polysaccharide Biosynthesis Protein SpsA, Chain A"/>
    <property type="match status" value="1"/>
</dbReference>
<evidence type="ECO:0000259" key="2">
    <source>
        <dbReference type="Pfam" id="PF01050"/>
    </source>
</evidence>
<feature type="domain" description="Nucleotidyl transferase" evidence="1">
    <location>
        <begin position="5"/>
        <end position="274"/>
    </location>
</feature>
<dbReference type="Gene3D" id="2.60.120.10">
    <property type="entry name" value="Jelly Rolls"/>
    <property type="match status" value="1"/>
</dbReference>
<dbReference type="GO" id="GO:0009298">
    <property type="term" value="P:GDP-mannose biosynthetic process"/>
    <property type="evidence" value="ECO:0007669"/>
    <property type="project" value="TreeGrafter"/>
</dbReference>
<dbReference type="GO" id="GO:0008928">
    <property type="term" value="F:mannose-1-phosphate guanylyltransferase (GDP) activity"/>
    <property type="evidence" value="ECO:0007669"/>
    <property type="project" value="UniProtKB-EC"/>
</dbReference>
<dbReference type="PANTHER" id="PTHR46390">
    <property type="entry name" value="MANNOSE-1-PHOSPHATE GUANYLYLTRANSFERASE"/>
    <property type="match status" value="1"/>
</dbReference>
<dbReference type="InterPro" id="IPR029044">
    <property type="entry name" value="Nucleotide-diphossugar_trans"/>
</dbReference>
<feature type="domain" description="Mannose-6-phosphate isomerase type II C-terminal" evidence="2">
    <location>
        <begin position="342"/>
        <end position="442"/>
    </location>
</feature>
<dbReference type="InterPro" id="IPR005835">
    <property type="entry name" value="NTP_transferase_dom"/>
</dbReference>